<evidence type="ECO:0000256" key="1">
    <source>
        <dbReference type="ARBA" id="ARBA00004141"/>
    </source>
</evidence>
<dbReference type="EMBL" id="SMAD01000006">
    <property type="protein sequence ID" value="TCS86715.1"/>
    <property type="molecule type" value="Genomic_DNA"/>
</dbReference>
<keyword evidence="5" id="KW-0811">Translocation</keyword>
<dbReference type="PANTHER" id="PTHR30371:SF0">
    <property type="entry name" value="SEC-INDEPENDENT PROTEIN TRANSLOCASE PROTEIN TATC, CHLOROPLASTIC-RELATED"/>
    <property type="match status" value="1"/>
</dbReference>
<comment type="subunit">
    <text evidence="5">Forms a complex with TatA.</text>
</comment>
<keyword evidence="5" id="KW-0653">Protein transport</keyword>
<dbReference type="InterPro" id="IPR002033">
    <property type="entry name" value="TatC"/>
</dbReference>
<organism evidence="6 7">
    <name type="scientific">Anseongella ginsenosidimutans</name>
    <dbReference type="NCBI Taxonomy" id="496056"/>
    <lineage>
        <taxon>Bacteria</taxon>
        <taxon>Pseudomonadati</taxon>
        <taxon>Bacteroidota</taxon>
        <taxon>Sphingobacteriia</taxon>
        <taxon>Sphingobacteriales</taxon>
        <taxon>Sphingobacteriaceae</taxon>
        <taxon>Anseongella</taxon>
    </lineage>
</organism>
<dbReference type="GO" id="GO:0043953">
    <property type="term" value="P:protein transport by the Tat complex"/>
    <property type="evidence" value="ECO:0007669"/>
    <property type="project" value="UniProtKB-UniRule"/>
</dbReference>
<dbReference type="AlphaFoldDB" id="A0A4R3KR32"/>
<dbReference type="HAMAP" id="MF_00902">
    <property type="entry name" value="TatC"/>
    <property type="match status" value="1"/>
</dbReference>
<evidence type="ECO:0000256" key="5">
    <source>
        <dbReference type="HAMAP-Rule" id="MF_00902"/>
    </source>
</evidence>
<dbReference type="NCBIfam" id="TIGR00945">
    <property type="entry name" value="tatC"/>
    <property type="match status" value="1"/>
</dbReference>
<dbReference type="PRINTS" id="PR01840">
    <property type="entry name" value="TATCFAMILY"/>
</dbReference>
<keyword evidence="5" id="KW-1003">Cell membrane</keyword>
<keyword evidence="5" id="KW-0813">Transport</keyword>
<dbReference type="GO" id="GO:0033281">
    <property type="term" value="C:TAT protein transport complex"/>
    <property type="evidence" value="ECO:0007669"/>
    <property type="project" value="UniProtKB-UniRule"/>
</dbReference>
<evidence type="ECO:0000313" key="7">
    <source>
        <dbReference type="Proteomes" id="UP000295807"/>
    </source>
</evidence>
<feature type="transmembrane region" description="Helical" evidence="5">
    <location>
        <begin position="32"/>
        <end position="53"/>
    </location>
</feature>
<comment type="similarity">
    <text evidence="5">Belongs to the TatC family.</text>
</comment>
<feature type="transmembrane region" description="Helical" evidence="5">
    <location>
        <begin position="107"/>
        <end position="128"/>
    </location>
</feature>
<sequence>MEESFSKKLIKKIRRKDQTLEDEMSFFDHLEVLRWHFIRSLAVLFAFTIVAFLNREIVFDKILFGPKSVDFWTYRQMCKLGDMLNIGGICIEEIPFTLMNTQMVGQFTLHITSSLVVGFILAFPYILWEIWRFIRPALYSNEKKYSTGFVFFSSMLFGMGVLFGYFIFVPLSISFLSNYIVSDIVTNQYTLSNYISTVATLTLAAGLIFELPIVIYFLSKVGIITPSIMKRNRRYAIVIILIVSAVITPSADVLTQVVVATPLLILYEISIFVSGYVVRKNKEKEEEELAEDSRGNYRELED</sequence>
<protein>
    <recommendedName>
        <fullName evidence="5">Sec-independent protein translocase protein TatC</fullName>
    </recommendedName>
</protein>
<feature type="transmembrane region" description="Helical" evidence="5">
    <location>
        <begin position="257"/>
        <end position="278"/>
    </location>
</feature>
<dbReference type="PANTHER" id="PTHR30371">
    <property type="entry name" value="SEC-INDEPENDENT PROTEIN TRANSLOCASE PROTEIN TATC"/>
    <property type="match status" value="1"/>
</dbReference>
<accession>A0A4R3KR32</accession>
<evidence type="ECO:0000256" key="2">
    <source>
        <dbReference type="ARBA" id="ARBA00022692"/>
    </source>
</evidence>
<comment type="function">
    <text evidence="5">Part of the twin-arginine translocation (Tat) system that transports large folded proteins containing a characteristic twin-arginine motif in their signal peptide across membranes.</text>
</comment>
<comment type="caution">
    <text evidence="6">The sequence shown here is derived from an EMBL/GenBank/DDBJ whole genome shotgun (WGS) entry which is preliminary data.</text>
</comment>
<dbReference type="Pfam" id="PF00902">
    <property type="entry name" value="TatC"/>
    <property type="match status" value="1"/>
</dbReference>
<dbReference type="Proteomes" id="UP000295807">
    <property type="component" value="Unassembled WGS sequence"/>
</dbReference>
<reference evidence="6 7" key="1">
    <citation type="submission" date="2019-03" db="EMBL/GenBank/DDBJ databases">
        <title>Genomic Encyclopedia of Type Strains, Phase IV (KMG-IV): sequencing the most valuable type-strain genomes for metagenomic binning, comparative biology and taxonomic classification.</title>
        <authorList>
            <person name="Goeker M."/>
        </authorList>
    </citation>
    <scope>NUCLEOTIDE SEQUENCE [LARGE SCALE GENOMIC DNA]</scope>
    <source>
        <strain evidence="6 7">DSM 21100</strain>
    </source>
</reference>
<evidence type="ECO:0000313" key="6">
    <source>
        <dbReference type="EMBL" id="TCS86715.1"/>
    </source>
</evidence>
<feature type="transmembrane region" description="Helical" evidence="5">
    <location>
        <begin position="149"/>
        <end position="173"/>
    </location>
</feature>
<name>A0A4R3KR32_9SPHI</name>
<evidence type="ECO:0000256" key="3">
    <source>
        <dbReference type="ARBA" id="ARBA00022989"/>
    </source>
</evidence>
<gene>
    <name evidence="5" type="primary">tatC</name>
    <name evidence="6" type="ORF">EDD80_10624</name>
</gene>
<feature type="transmembrane region" description="Helical" evidence="5">
    <location>
        <begin position="234"/>
        <end position="251"/>
    </location>
</feature>
<proteinExistence type="inferred from homology"/>
<feature type="transmembrane region" description="Helical" evidence="5">
    <location>
        <begin position="193"/>
        <end position="218"/>
    </location>
</feature>
<evidence type="ECO:0000256" key="4">
    <source>
        <dbReference type="ARBA" id="ARBA00023136"/>
    </source>
</evidence>
<keyword evidence="3 5" id="KW-1133">Transmembrane helix</keyword>
<dbReference type="GO" id="GO:0009977">
    <property type="term" value="F:proton motive force dependent protein transmembrane transporter activity"/>
    <property type="evidence" value="ECO:0007669"/>
    <property type="project" value="TreeGrafter"/>
</dbReference>
<dbReference type="RefSeq" id="WP_132129287.1">
    <property type="nucleotide sequence ID" value="NZ_SMAD01000006.1"/>
</dbReference>
<comment type="subcellular location">
    <subcellularLocation>
        <location evidence="5">Cell membrane</location>
        <topology evidence="5">Multi-pass membrane protein</topology>
    </subcellularLocation>
    <subcellularLocation>
        <location evidence="1">Membrane</location>
        <topology evidence="1">Multi-pass membrane protein</topology>
    </subcellularLocation>
</comment>
<dbReference type="GO" id="GO:0065002">
    <property type="term" value="P:intracellular protein transmembrane transport"/>
    <property type="evidence" value="ECO:0007669"/>
    <property type="project" value="TreeGrafter"/>
</dbReference>
<dbReference type="OrthoDB" id="9777044at2"/>
<keyword evidence="7" id="KW-1185">Reference proteome</keyword>
<keyword evidence="2 5" id="KW-0812">Transmembrane</keyword>
<keyword evidence="4 5" id="KW-0472">Membrane</keyword>